<keyword evidence="2" id="KW-0201">Cytochrome c-type biogenesis</keyword>
<evidence type="ECO:0000256" key="3">
    <source>
        <dbReference type="ARBA" id="ARBA00023157"/>
    </source>
</evidence>
<evidence type="ECO:0000256" key="2">
    <source>
        <dbReference type="ARBA" id="ARBA00022748"/>
    </source>
</evidence>
<dbReference type="PROSITE" id="PS51257">
    <property type="entry name" value="PROKAR_LIPOPROTEIN"/>
    <property type="match status" value="1"/>
</dbReference>
<evidence type="ECO:0000256" key="1">
    <source>
        <dbReference type="ARBA" id="ARBA00004196"/>
    </source>
</evidence>
<gene>
    <name evidence="8" type="ORF">N425_10690</name>
</gene>
<dbReference type="Pfam" id="PF00578">
    <property type="entry name" value="AhpC-TSA"/>
    <property type="match status" value="1"/>
</dbReference>
<dbReference type="CDD" id="cd02966">
    <property type="entry name" value="TlpA_like_family"/>
    <property type="match status" value="1"/>
</dbReference>
<dbReference type="InterPro" id="IPR025380">
    <property type="entry name" value="DUF4369"/>
</dbReference>
<keyword evidence="5" id="KW-0175">Coiled coil</keyword>
<dbReference type="EMBL" id="AYUF01000486">
    <property type="protein sequence ID" value="ETK01292.1"/>
    <property type="molecule type" value="Genomic_DNA"/>
</dbReference>
<dbReference type="SUPFAM" id="SSF52833">
    <property type="entry name" value="Thioredoxin-like"/>
    <property type="match status" value="1"/>
</dbReference>
<dbReference type="Proteomes" id="UP000018837">
    <property type="component" value="Unassembled WGS sequence"/>
</dbReference>
<dbReference type="GO" id="GO:0017004">
    <property type="term" value="P:cytochrome complex assembly"/>
    <property type="evidence" value="ECO:0007669"/>
    <property type="project" value="UniProtKB-KW"/>
</dbReference>
<feature type="signal peptide" evidence="6">
    <location>
        <begin position="1"/>
        <end position="21"/>
    </location>
</feature>
<feature type="domain" description="Thioredoxin" evidence="7">
    <location>
        <begin position="256"/>
        <end position="397"/>
    </location>
</feature>
<dbReference type="InterPro" id="IPR050553">
    <property type="entry name" value="Thioredoxin_ResA/DsbE_sf"/>
</dbReference>
<dbReference type="PANTHER" id="PTHR42852:SF6">
    <property type="entry name" value="THIOL:DISULFIDE INTERCHANGE PROTEIN DSBE"/>
    <property type="match status" value="1"/>
</dbReference>
<dbReference type="AlphaFoldDB" id="W2C494"/>
<keyword evidence="3" id="KW-1015">Disulfide bond</keyword>
<evidence type="ECO:0000256" key="6">
    <source>
        <dbReference type="SAM" id="SignalP"/>
    </source>
</evidence>
<organism evidence="8 9">
    <name type="scientific">Tannerella sp. oral taxon BU063 isolate Cell 2</name>
    <dbReference type="NCBI Taxonomy" id="1411148"/>
    <lineage>
        <taxon>Bacteria</taxon>
        <taxon>Pseudomonadati</taxon>
        <taxon>Bacteroidota</taxon>
        <taxon>Bacteroidia</taxon>
        <taxon>Bacteroidales</taxon>
        <taxon>Tannerellaceae</taxon>
        <taxon>Tannerella</taxon>
    </lineage>
</organism>
<accession>W2C494</accession>
<keyword evidence="6" id="KW-0732">Signal</keyword>
<evidence type="ECO:0000313" key="9">
    <source>
        <dbReference type="Proteomes" id="UP000018837"/>
    </source>
</evidence>
<comment type="caution">
    <text evidence="8">The sequence shown here is derived from an EMBL/GenBank/DDBJ whole genome shotgun (WGS) entry which is preliminary data.</text>
</comment>
<dbReference type="Pfam" id="PF14289">
    <property type="entry name" value="DUF4369"/>
    <property type="match status" value="1"/>
</dbReference>
<dbReference type="InterPro" id="IPR013766">
    <property type="entry name" value="Thioredoxin_domain"/>
</dbReference>
<sequence>MKKYLFLAVMALLAVACKQKASDGFVIDGKLTGNVENAVVKIFDAADPTMTVVDSAVVKEGKFQLKGKVDEPTMFQLTIDLPDASLSEQERTLAYAFYVENAPMTFTADAATMPTLFYIPDRKTVNPVITGSPTQELNEKFNAQMADKENRLSELSEKQASVYYSAEERTDSIIAEAVRMESEIEALRKECNDARLDFIRKNAASIVALDQAGILVYADELTTTDVDEILKVLEPSWKGKARYDLLVQQMTTKKNMALGSVIPDADFSTTDGKTVKLHDVLPKEGYALVEFWASWCSPCRAEIPHLKQIVSKYPAFHIISLSVDDDDAAWKKALDQDKPSWTQLRCPDGIQGMANKVYGIMGVPACFLVDSEGKIVRVGARGPVLDMMLSQLYASNK</sequence>
<dbReference type="GO" id="GO:0030313">
    <property type="term" value="C:cell envelope"/>
    <property type="evidence" value="ECO:0007669"/>
    <property type="project" value="UniProtKB-SubCell"/>
</dbReference>
<dbReference type="Gene3D" id="3.40.30.10">
    <property type="entry name" value="Glutaredoxin"/>
    <property type="match status" value="1"/>
</dbReference>
<dbReference type="PANTHER" id="PTHR42852">
    <property type="entry name" value="THIOL:DISULFIDE INTERCHANGE PROTEIN DSBE"/>
    <property type="match status" value="1"/>
</dbReference>
<evidence type="ECO:0000256" key="4">
    <source>
        <dbReference type="ARBA" id="ARBA00023284"/>
    </source>
</evidence>
<evidence type="ECO:0000256" key="5">
    <source>
        <dbReference type="SAM" id="Coils"/>
    </source>
</evidence>
<feature type="chain" id="PRO_5004813227" description="Thioredoxin domain-containing protein" evidence="6">
    <location>
        <begin position="22"/>
        <end position="397"/>
    </location>
</feature>
<comment type="subcellular location">
    <subcellularLocation>
        <location evidence="1">Cell envelope</location>
    </subcellularLocation>
</comment>
<proteinExistence type="predicted"/>
<name>W2C494_9BACT</name>
<dbReference type="InterPro" id="IPR036249">
    <property type="entry name" value="Thioredoxin-like_sf"/>
</dbReference>
<evidence type="ECO:0000313" key="8">
    <source>
        <dbReference type="EMBL" id="ETK01292.1"/>
    </source>
</evidence>
<dbReference type="PROSITE" id="PS51352">
    <property type="entry name" value="THIOREDOXIN_2"/>
    <property type="match status" value="1"/>
</dbReference>
<dbReference type="PATRIC" id="fig|1411148.3.peg.1735"/>
<dbReference type="InterPro" id="IPR000866">
    <property type="entry name" value="AhpC/TSA"/>
</dbReference>
<protein>
    <recommendedName>
        <fullName evidence="7">Thioredoxin domain-containing protein</fullName>
    </recommendedName>
</protein>
<evidence type="ECO:0000259" key="7">
    <source>
        <dbReference type="PROSITE" id="PS51352"/>
    </source>
</evidence>
<feature type="coiled-coil region" evidence="5">
    <location>
        <begin position="138"/>
        <end position="197"/>
    </location>
</feature>
<reference evidence="8 9" key="1">
    <citation type="submission" date="2013-11" db="EMBL/GenBank/DDBJ databases">
        <title>Single cell genomics of uncultured Tannerella BU063 (oral taxon 286).</title>
        <authorList>
            <person name="Beall C.J."/>
            <person name="Campbell A.G."/>
            <person name="Griffen A.L."/>
            <person name="Podar M."/>
            <person name="Leys E.J."/>
        </authorList>
    </citation>
    <scope>NUCLEOTIDE SEQUENCE [LARGE SCALE GENOMIC DNA]</scope>
    <source>
        <strain evidence="8">Cell 2</strain>
    </source>
</reference>
<keyword evidence="4" id="KW-0676">Redox-active center</keyword>